<name>A0ABU6K1F5_9RHOO</name>
<proteinExistence type="predicted"/>
<evidence type="ECO:0000259" key="1">
    <source>
        <dbReference type="Pfam" id="PF21832"/>
    </source>
</evidence>
<evidence type="ECO:0000313" key="2">
    <source>
        <dbReference type="EMBL" id="MEC5385040.1"/>
    </source>
</evidence>
<dbReference type="Pfam" id="PF21832">
    <property type="entry name" value="DUF6892"/>
    <property type="match status" value="1"/>
</dbReference>
<feature type="domain" description="DUF6892" evidence="1">
    <location>
        <begin position="1"/>
        <end position="134"/>
    </location>
</feature>
<keyword evidence="3" id="KW-1185">Reference proteome</keyword>
<dbReference type="RefSeq" id="WP_327598004.1">
    <property type="nucleotide sequence ID" value="NZ_JAYXHS010000001.1"/>
</dbReference>
<comment type="caution">
    <text evidence="2">The sequence shown here is derived from an EMBL/GenBank/DDBJ whole genome shotgun (WGS) entry which is preliminary data.</text>
</comment>
<reference evidence="2 3" key="1">
    <citation type="submission" date="2024-01" db="EMBL/GenBank/DDBJ databases">
        <title>Uliginosibacterium soil sp. nov.</title>
        <authorList>
            <person name="Lv Y."/>
        </authorList>
    </citation>
    <scope>NUCLEOTIDE SEQUENCE [LARGE SCALE GENOMIC DNA]</scope>
    <source>
        <strain evidence="2 3">H3</strain>
    </source>
</reference>
<evidence type="ECO:0000313" key="3">
    <source>
        <dbReference type="Proteomes" id="UP001331561"/>
    </source>
</evidence>
<gene>
    <name evidence="2" type="ORF">VVD49_04855</name>
</gene>
<accession>A0ABU6K1F5</accession>
<organism evidence="2 3">
    <name type="scientific">Uliginosibacterium silvisoli</name>
    <dbReference type="NCBI Taxonomy" id="3114758"/>
    <lineage>
        <taxon>Bacteria</taxon>
        <taxon>Pseudomonadati</taxon>
        <taxon>Pseudomonadota</taxon>
        <taxon>Betaproteobacteria</taxon>
        <taxon>Rhodocyclales</taxon>
        <taxon>Zoogloeaceae</taxon>
        <taxon>Uliginosibacterium</taxon>
    </lineage>
</organism>
<dbReference type="InterPro" id="IPR054187">
    <property type="entry name" value="DUF6892"/>
</dbReference>
<dbReference type="Proteomes" id="UP001331561">
    <property type="component" value="Unassembled WGS sequence"/>
</dbReference>
<sequence>MYRFPDHNLTLVVVNQLLETGSFVAELEQLKSIPAIRARLDGESNYGETIPEMDAFFRKVELTDEDLAQVTELWFDGGDDIYHLIRPFWSGADDDFDVQSVDGFEKLPNLKTVYHNAMVSEAEVDRFRVAGIEIE</sequence>
<protein>
    <recommendedName>
        <fullName evidence="1">DUF6892 domain-containing protein</fullName>
    </recommendedName>
</protein>
<dbReference type="EMBL" id="JAYXHS010000001">
    <property type="protein sequence ID" value="MEC5385040.1"/>
    <property type="molecule type" value="Genomic_DNA"/>
</dbReference>